<proteinExistence type="predicted"/>
<evidence type="ECO:0000313" key="1">
    <source>
        <dbReference type="EMBL" id="KAK7486491.1"/>
    </source>
</evidence>
<dbReference type="Proteomes" id="UP001519460">
    <property type="component" value="Unassembled WGS sequence"/>
</dbReference>
<feature type="non-terminal residue" evidence="1">
    <location>
        <position position="115"/>
    </location>
</feature>
<feature type="non-terminal residue" evidence="1">
    <location>
        <position position="1"/>
    </location>
</feature>
<comment type="caution">
    <text evidence="1">The sequence shown here is derived from an EMBL/GenBank/DDBJ whole genome shotgun (WGS) entry which is preliminary data.</text>
</comment>
<accession>A0ABD0KH50</accession>
<name>A0ABD0KH50_9CAEN</name>
<evidence type="ECO:0000313" key="2">
    <source>
        <dbReference type="Proteomes" id="UP001519460"/>
    </source>
</evidence>
<organism evidence="1 2">
    <name type="scientific">Batillaria attramentaria</name>
    <dbReference type="NCBI Taxonomy" id="370345"/>
    <lineage>
        <taxon>Eukaryota</taxon>
        <taxon>Metazoa</taxon>
        <taxon>Spiralia</taxon>
        <taxon>Lophotrochozoa</taxon>
        <taxon>Mollusca</taxon>
        <taxon>Gastropoda</taxon>
        <taxon>Caenogastropoda</taxon>
        <taxon>Sorbeoconcha</taxon>
        <taxon>Cerithioidea</taxon>
        <taxon>Batillariidae</taxon>
        <taxon>Batillaria</taxon>
    </lineage>
</organism>
<dbReference type="EMBL" id="JACVVK020000178">
    <property type="protein sequence ID" value="KAK7486491.1"/>
    <property type="molecule type" value="Genomic_DNA"/>
</dbReference>
<dbReference type="AlphaFoldDB" id="A0ABD0KH50"/>
<protein>
    <submittedName>
        <fullName evidence="1">Uncharacterized protein</fullName>
    </submittedName>
</protein>
<keyword evidence="2" id="KW-1185">Reference proteome</keyword>
<gene>
    <name evidence="1" type="ORF">BaRGS_00022292</name>
</gene>
<reference evidence="1 2" key="1">
    <citation type="journal article" date="2023" name="Sci. Data">
        <title>Genome assembly of the Korean intertidal mud-creeper Batillaria attramentaria.</title>
        <authorList>
            <person name="Patra A.K."/>
            <person name="Ho P.T."/>
            <person name="Jun S."/>
            <person name="Lee S.J."/>
            <person name="Kim Y."/>
            <person name="Won Y.J."/>
        </authorList>
    </citation>
    <scope>NUCLEOTIDE SEQUENCE [LARGE SCALE GENOMIC DNA]</scope>
    <source>
        <strain evidence="1">Wonlab-2016</strain>
    </source>
</reference>
<sequence>RADEHTQGKRRCVVKRQELLVVGDEKGKDKLLVLADCLNRTRPSSGANQMPSVTFHLTLILQAAYGAVSSGCVAHLIVSCLCRRYSAKFGTVAETPDYAEDTVLYLPSLRNEPSS</sequence>